<reference evidence="1 2" key="1">
    <citation type="submission" date="2019-05" db="EMBL/GenBank/DDBJ databases">
        <title>Psychrobacillus vulpis sp. nov., a new species isolated from feces of a red fox that inhabits in The Tablas de Daimiel Natural Park, Albacete, Spain.</title>
        <authorList>
            <person name="Rodriguez M."/>
            <person name="Reina J.C."/>
            <person name="Bejar V."/>
            <person name="Llamas I."/>
        </authorList>
    </citation>
    <scope>NUCLEOTIDE SEQUENCE [LARGE SCALE GENOMIC DNA]</scope>
    <source>
        <strain evidence="1 2">NEAU-3TGS17</strain>
    </source>
</reference>
<name>A0A544STE8_9BACI</name>
<proteinExistence type="predicted"/>
<evidence type="ECO:0000313" key="1">
    <source>
        <dbReference type="EMBL" id="TQR08501.1"/>
    </source>
</evidence>
<dbReference type="Pfam" id="PF24741">
    <property type="entry name" value="AlkZ-rel"/>
    <property type="match status" value="1"/>
</dbReference>
<dbReference type="InterPro" id="IPR056298">
    <property type="entry name" value="AlkZ-rel"/>
</dbReference>
<evidence type="ECO:0000313" key="2">
    <source>
        <dbReference type="Proteomes" id="UP000317316"/>
    </source>
</evidence>
<dbReference type="OrthoDB" id="1067148at2"/>
<keyword evidence="2" id="KW-1185">Reference proteome</keyword>
<organism evidence="1 2">
    <name type="scientific">Psychrobacillus lasiicapitis</name>
    <dbReference type="NCBI Taxonomy" id="1636719"/>
    <lineage>
        <taxon>Bacteria</taxon>
        <taxon>Bacillati</taxon>
        <taxon>Bacillota</taxon>
        <taxon>Bacilli</taxon>
        <taxon>Bacillales</taxon>
        <taxon>Bacillaceae</taxon>
        <taxon>Psychrobacillus</taxon>
    </lineage>
</organism>
<dbReference type="EMBL" id="VDGH01000016">
    <property type="protein sequence ID" value="TQR08501.1"/>
    <property type="molecule type" value="Genomic_DNA"/>
</dbReference>
<protein>
    <submittedName>
        <fullName evidence="1">Uncharacterized protein</fullName>
    </submittedName>
</protein>
<comment type="caution">
    <text evidence="1">The sequence shown here is derived from an EMBL/GenBank/DDBJ whole genome shotgun (WGS) entry which is preliminary data.</text>
</comment>
<gene>
    <name evidence="1" type="ORF">FG382_21395</name>
</gene>
<dbReference type="Proteomes" id="UP000317316">
    <property type="component" value="Unassembled WGS sequence"/>
</dbReference>
<dbReference type="RefSeq" id="WP_142540884.1">
    <property type="nucleotide sequence ID" value="NZ_BMIE01000001.1"/>
</dbReference>
<dbReference type="AlphaFoldDB" id="A0A544STE8"/>
<sequence>MEYKVKTYEDAIKVIEEIGILPLAPLIPDFPSLNTITQPEYWHSDTEFDPWIWRTKFSTDGVAGYGKFMKKKSILVSVQILPYVKKVLSYDESVEERYFNGNVSKEAMEIYKIINQLEGIDTRALRIEAGLKERDKKKIFENALLELQGSMDIVISGIQEKRNEVGEKNGWSSTAFETYDSWANRNKIETINTDKAESRKYLLSFFSNVCSNESLKKLEKIFAS</sequence>
<accession>A0A544STE8</accession>